<gene>
    <name evidence="4" type="ORF">INT48_008284</name>
</gene>
<dbReference type="SUPFAM" id="SSF48065">
    <property type="entry name" value="DBL homology domain (DH-domain)"/>
    <property type="match status" value="1"/>
</dbReference>
<dbReference type="PANTHER" id="PTHR12673">
    <property type="entry name" value="FACIOGENITAL DYSPLASIA PROTEIN"/>
    <property type="match status" value="1"/>
</dbReference>
<dbReference type="EMBL" id="JAEPRE010000235">
    <property type="protein sequence ID" value="KAG2229909.1"/>
    <property type="molecule type" value="Genomic_DNA"/>
</dbReference>
<proteinExistence type="predicted"/>
<dbReference type="InterPro" id="IPR011993">
    <property type="entry name" value="PH-like_dom_sf"/>
</dbReference>
<evidence type="ECO:0000259" key="3">
    <source>
        <dbReference type="PROSITE" id="PS50010"/>
    </source>
</evidence>
<dbReference type="AlphaFoldDB" id="A0A8H7SI77"/>
<comment type="caution">
    <text evidence="4">The sequence shown here is derived from an EMBL/GenBank/DDBJ whole genome shotgun (WGS) entry which is preliminary data.</text>
</comment>
<feature type="domain" description="DH" evidence="3">
    <location>
        <begin position="108"/>
        <end position="291"/>
    </location>
</feature>
<dbReference type="InterPro" id="IPR001331">
    <property type="entry name" value="GDS_CDC24_CS"/>
</dbReference>
<dbReference type="InterPro" id="IPR000219">
    <property type="entry name" value="DH_dom"/>
</dbReference>
<dbReference type="Pfam" id="PF00621">
    <property type="entry name" value="RhoGEF"/>
    <property type="match status" value="1"/>
</dbReference>
<dbReference type="GO" id="GO:0005085">
    <property type="term" value="F:guanyl-nucleotide exchange factor activity"/>
    <property type="evidence" value="ECO:0007669"/>
    <property type="project" value="InterPro"/>
</dbReference>
<sequence length="505" mass="57369">MSSVATDESNFGTLWRQPSSALSETSSNLTSSSGGDSSISIDLLQFDRENVHYSNSDQLSFLTHRSEHYYQLMDDLAIIDEIYQTFDEDVESEPYERQVADAARNVAQKKNVADQMCQSERKHITDLRNFNLYYLVPIQQWINDPVNTEIFIKYRGLCSKTALDNLFAHAQEMKLSHDEFCKGLKERLEMWGPTQFISDIFATFYERMSIYEAFLNEYPSTIVTLDSLYNKSPSFSKLIDSCVSPTTNPPVKDLVFYLKNPVIRLSSYSLVVSQMAVATEPSHPDYQALNRIKDKYIKREKKWRTIIKDRLAHVRVLEASRSIQGNPASVTTARRLYITGLLTQVNPSDPQSTSDTRTYLLFNDIFMFCQKHKPNTGKKLSHTKLQYKGMINLKHAEITPLSAKLIAKISEVKKPSALASFMRKSGTQNSRPGDEATLVYGFEIKTNEASGDMLAVGLDSQYPVPGHAAGNGVKRLIVMRTQTETEQNAWIALLKKTAHLMSRKR</sequence>
<dbReference type="Gene3D" id="1.20.900.10">
    <property type="entry name" value="Dbl homology (DH) domain"/>
    <property type="match status" value="1"/>
</dbReference>
<feature type="region of interest" description="Disordered" evidence="1">
    <location>
        <begin position="15"/>
        <end position="36"/>
    </location>
</feature>
<evidence type="ECO:0000259" key="2">
    <source>
        <dbReference type="PROSITE" id="PS50003"/>
    </source>
</evidence>
<keyword evidence="5" id="KW-1185">Reference proteome</keyword>
<dbReference type="GO" id="GO:0035556">
    <property type="term" value="P:intracellular signal transduction"/>
    <property type="evidence" value="ECO:0007669"/>
    <property type="project" value="InterPro"/>
</dbReference>
<dbReference type="Gene3D" id="2.30.29.30">
    <property type="entry name" value="Pleckstrin-homology domain (PH domain)/Phosphotyrosine-binding domain (PTB)"/>
    <property type="match status" value="1"/>
</dbReference>
<dbReference type="InterPro" id="IPR035899">
    <property type="entry name" value="DBL_dom_sf"/>
</dbReference>
<evidence type="ECO:0000313" key="4">
    <source>
        <dbReference type="EMBL" id="KAG2229909.1"/>
    </source>
</evidence>
<protein>
    <recommendedName>
        <fullName evidence="6">Dbl homology domain-containing protein</fullName>
    </recommendedName>
</protein>
<dbReference type="PROSITE" id="PS50010">
    <property type="entry name" value="DH_2"/>
    <property type="match status" value="1"/>
</dbReference>
<organism evidence="4 5">
    <name type="scientific">Thamnidium elegans</name>
    <dbReference type="NCBI Taxonomy" id="101142"/>
    <lineage>
        <taxon>Eukaryota</taxon>
        <taxon>Fungi</taxon>
        <taxon>Fungi incertae sedis</taxon>
        <taxon>Mucoromycota</taxon>
        <taxon>Mucoromycotina</taxon>
        <taxon>Mucoromycetes</taxon>
        <taxon>Mucorales</taxon>
        <taxon>Mucorineae</taxon>
        <taxon>Mucoraceae</taxon>
        <taxon>Thamnidium</taxon>
    </lineage>
</organism>
<dbReference type="Proteomes" id="UP000613177">
    <property type="component" value="Unassembled WGS sequence"/>
</dbReference>
<reference evidence="4" key="1">
    <citation type="submission" date="2021-01" db="EMBL/GenBank/DDBJ databases">
        <title>Metabolic potential, ecology and presence of endohyphal bacteria is reflected in genomic diversity of Mucoromycotina.</title>
        <authorList>
            <person name="Muszewska A."/>
            <person name="Okrasinska A."/>
            <person name="Steczkiewicz K."/>
            <person name="Drgas O."/>
            <person name="Orlowska M."/>
            <person name="Perlinska-Lenart U."/>
            <person name="Aleksandrzak-Piekarczyk T."/>
            <person name="Szatraj K."/>
            <person name="Zielenkiewicz U."/>
            <person name="Pilsyk S."/>
            <person name="Malc E."/>
            <person name="Mieczkowski P."/>
            <person name="Kruszewska J.S."/>
            <person name="Biernat P."/>
            <person name="Pawlowska J."/>
        </authorList>
    </citation>
    <scope>NUCLEOTIDE SEQUENCE</scope>
    <source>
        <strain evidence="4">WA0000018081</strain>
    </source>
</reference>
<dbReference type="PANTHER" id="PTHR12673:SF159">
    <property type="entry name" value="LD03170P"/>
    <property type="match status" value="1"/>
</dbReference>
<dbReference type="PROSITE" id="PS50003">
    <property type="entry name" value="PH_DOMAIN"/>
    <property type="match status" value="1"/>
</dbReference>
<name>A0A8H7SI77_9FUNG</name>
<dbReference type="OrthoDB" id="660555at2759"/>
<dbReference type="SMART" id="SM00325">
    <property type="entry name" value="RhoGEF"/>
    <property type="match status" value="1"/>
</dbReference>
<dbReference type="InterPro" id="IPR051092">
    <property type="entry name" value="FYVE_RhoGEF_PH"/>
</dbReference>
<dbReference type="GO" id="GO:0005737">
    <property type="term" value="C:cytoplasm"/>
    <property type="evidence" value="ECO:0007669"/>
    <property type="project" value="TreeGrafter"/>
</dbReference>
<feature type="domain" description="PH" evidence="2">
    <location>
        <begin position="335"/>
        <end position="499"/>
    </location>
</feature>
<evidence type="ECO:0000256" key="1">
    <source>
        <dbReference type="SAM" id="MobiDB-lite"/>
    </source>
</evidence>
<dbReference type="SUPFAM" id="SSF50729">
    <property type="entry name" value="PH domain-like"/>
    <property type="match status" value="1"/>
</dbReference>
<feature type="compositionally biased region" description="Low complexity" evidence="1">
    <location>
        <begin position="19"/>
        <end position="36"/>
    </location>
</feature>
<evidence type="ECO:0000313" key="5">
    <source>
        <dbReference type="Proteomes" id="UP000613177"/>
    </source>
</evidence>
<dbReference type="PROSITE" id="PS00741">
    <property type="entry name" value="DH_1"/>
    <property type="match status" value="1"/>
</dbReference>
<accession>A0A8H7SI77</accession>
<evidence type="ECO:0008006" key="6">
    <source>
        <dbReference type="Google" id="ProtNLM"/>
    </source>
</evidence>
<dbReference type="SMART" id="SM00233">
    <property type="entry name" value="PH"/>
    <property type="match status" value="1"/>
</dbReference>
<dbReference type="InterPro" id="IPR001849">
    <property type="entry name" value="PH_domain"/>
</dbReference>